<sequence>MVIFAKDKRERKRTGSEEEDSTRASSIASSIANSSSRRQPPVDAGGEGSRPTRPQVPLPRPGTSRGIGNSLISNSSSTTEYLNSDPFPPFYGPLTPGFSPSRNSNELQPSIVAGHNWSLPTVQPDRSGPVGFAGVGNYVSTTLGGPNLTWQEHVEAAQHQWLEQTASQHQPPALEPGNYPAPFDPFQSYGVGSWAGGPEEAFTSAGVQLEEYGEYGVEIPGEEEEEGAPTAEPSPWRGIDRRQR</sequence>
<evidence type="ECO:0000256" key="1">
    <source>
        <dbReference type="SAM" id="MobiDB-lite"/>
    </source>
</evidence>
<keyword evidence="3" id="KW-1185">Reference proteome</keyword>
<dbReference type="EMBL" id="MU839840">
    <property type="protein sequence ID" value="KAK1751963.1"/>
    <property type="molecule type" value="Genomic_DNA"/>
</dbReference>
<protein>
    <submittedName>
        <fullName evidence="2">Uncharacterized protein</fullName>
    </submittedName>
</protein>
<feature type="compositionally biased region" description="Polar residues" evidence="1">
    <location>
        <begin position="98"/>
        <end position="108"/>
    </location>
</feature>
<feature type="region of interest" description="Disordered" evidence="1">
    <location>
        <begin position="215"/>
        <end position="244"/>
    </location>
</feature>
<organism evidence="2 3">
    <name type="scientific">Echria macrotheca</name>
    <dbReference type="NCBI Taxonomy" id="438768"/>
    <lineage>
        <taxon>Eukaryota</taxon>
        <taxon>Fungi</taxon>
        <taxon>Dikarya</taxon>
        <taxon>Ascomycota</taxon>
        <taxon>Pezizomycotina</taxon>
        <taxon>Sordariomycetes</taxon>
        <taxon>Sordariomycetidae</taxon>
        <taxon>Sordariales</taxon>
        <taxon>Schizotheciaceae</taxon>
        <taxon>Echria</taxon>
    </lineage>
</organism>
<gene>
    <name evidence="2" type="ORF">QBC47DRAFT_63296</name>
</gene>
<evidence type="ECO:0000313" key="2">
    <source>
        <dbReference type="EMBL" id="KAK1751963.1"/>
    </source>
</evidence>
<feature type="compositionally biased region" description="Basic and acidic residues" evidence="1">
    <location>
        <begin position="1"/>
        <end position="16"/>
    </location>
</feature>
<feature type="region of interest" description="Disordered" evidence="1">
    <location>
        <begin position="1"/>
        <end position="108"/>
    </location>
</feature>
<dbReference type="Proteomes" id="UP001239445">
    <property type="component" value="Unassembled WGS sequence"/>
</dbReference>
<feature type="compositionally biased region" description="Low complexity" evidence="1">
    <location>
        <begin position="23"/>
        <end position="38"/>
    </location>
</feature>
<feature type="compositionally biased region" description="Low complexity" evidence="1">
    <location>
        <begin position="64"/>
        <end position="77"/>
    </location>
</feature>
<dbReference type="AlphaFoldDB" id="A0AAJ0F642"/>
<reference evidence="2" key="1">
    <citation type="submission" date="2023-06" db="EMBL/GenBank/DDBJ databases">
        <title>Genome-scale phylogeny and comparative genomics of the fungal order Sordariales.</title>
        <authorList>
            <consortium name="Lawrence Berkeley National Laboratory"/>
            <person name="Hensen N."/>
            <person name="Bonometti L."/>
            <person name="Westerberg I."/>
            <person name="Brannstrom I.O."/>
            <person name="Guillou S."/>
            <person name="Cros-Aarteil S."/>
            <person name="Calhoun S."/>
            <person name="Haridas S."/>
            <person name="Kuo A."/>
            <person name="Mondo S."/>
            <person name="Pangilinan J."/>
            <person name="Riley R."/>
            <person name="Labutti K."/>
            <person name="Andreopoulos B."/>
            <person name="Lipzen A."/>
            <person name="Chen C."/>
            <person name="Yanf M."/>
            <person name="Daum C."/>
            <person name="Ng V."/>
            <person name="Clum A."/>
            <person name="Steindorff A."/>
            <person name="Ohm R."/>
            <person name="Martin F."/>
            <person name="Silar P."/>
            <person name="Natvig D."/>
            <person name="Lalanne C."/>
            <person name="Gautier V."/>
            <person name="Ament-Velasquez S.L."/>
            <person name="Kruys A."/>
            <person name="Hutchinson M.I."/>
            <person name="Powell A.J."/>
            <person name="Barry K."/>
            <person name="Miller A.N."/>
            <person name="Grigoriev I.V."/>
            <person name="Debuchy R."/>
            <person name="Gladieux P."/>
            <person name="Thoren M.H."/>
            <person name="Johannesson H."/>
        </authorList>
    </citation>
    <scope>NUCLEOTIDE SEQUENCE</scope>
    <source>
        <strain evidence="2">PSN4</strain>
    </source>
</reference>
<evidence type="ECO:0000313" key="3">
    <source>
        <dbReference type="Proteomes" id="UP001239445"/>
    </source>
</evidence>
<name>A0AAJ0F642_9PEZI</name>
<proteinExistence type="predicted"/>
<accession>A0AAJ0F642</accession>
<comment type="caution">
    <text evidence="2">The sequence shown here is derived from an EMBL/GenBank/DDBJ whole genome shotgun (WGS) entry which is preliminary data.</text>
</comment>